<dbReference type="GO" id="GO:0004527">
    <property type="term" value="F:exonuclease activity"/>
    <property type="evidence" value="ECO:0007669"/>
    <property type="project" value="UniProtKB-KW"/>
</dbReference>
<reference evidence="3" key="1">
    <citation type="journal article" date="2014" name="PLoS ONE">
        <title>Transcriptome-Based Identification of ABC Transporters in the Western Tarnished Plant Bug Lygus hesperus.</title>
        <authorList>
            <person name="Hull J.J."/>
            <person name="Chaney K."/>
            <person name="Geib S.M."/>
            <person name="Fabrick J.A."/>
            <person name="Brent C.S."/>
            <person name="Walsh D."/>
            <person name="Lavine L.C."/>
        </authorList>
    </citation>
    <scope>NUCLEOTIDE SEQUENCE</scope>
</reference>
<dbReference type="EMBL" id="GBHO01016004">
    <property type="protein sequence ID" value="JAG27600.1"/>
    <property type="molecule type" value="Transcribed_RNA"/>
</dbReference>
<dbReference type="PANTHER" id="PTHR46609">
    <property type="entry name" value="EXONUCLEASE, PHAGE-TYPE/RECB, C-TERMINAL DOMAIN-CONTAINING PROTEIN"/>
    <property type="match status" value="1"/>
</dbReference>
<dbReference type="InterPro" id="IPR011604">
    <property type="entry name" value="PDDEXK-like_dom_sf"/>
</dbReference>
<keyword evidence="1" id="KW-0812">Transmembrane</keyword>
<evidence type="ECO:0000313" key="3">
    <source>
        <dbReference type="EMBL" id="JAG27600.1"/>
    </source>
</evidence>
<organism evidence="3">
    <name type="scientific">Lygus hesperus</name>
    <name type="common">Western plant bug</name>
    <dbReference type="NCBI Taxonomy" id="30085"/>
    <lineage>
        <taxon>Eukaryota</taxon>
        <taxon>Metazoa</taxon>
        <taxon>Ecdysozoa</taxon>
        <taxon>Arthropoda</taxon>
        <taxon>Hexapoda</taxon>
        <taxon>Insecta</taxon>
        <taxon>Pterygota</taxon>
        <taxon>Neoptera</taxon>
        <taxon>Paraneoptera</taxon>
        <taxon>Hemiptera</taxon>
        <taxon>Heteroptera</taxon>
        <taxon>Panheteroptera</taxon>
        <taxon>Cimicomorpha</taxon>
        <taxon>Miridae</taxon>
        <taxon>Mirini</taxon>
        <taxon>Lygus</taxon>
    </lineage>
</organism>
<protein>
    <submittedName>
        <fullName evidence="3">Exonuclease</fullName>
    </submittedName>
</protein>
<feature type="domain" description="YqaJ viral recombinase" evidence="2">
    <location>
        <begin position="1"/>
        <end position="58"/>
    </location>
</feature>
<dbReference type="SUPFAM" id="SSF52980">
    <property type="entry name" value="Restriction endonuclease-like"/>
    <property type="match status" value="1"/>
</dbReference>
<keyword evidence="3" id="KW-0540">Nuclease</keyword>
<dbReference type="PANTHER" id="PTHR46609:SF8">
    <property type="entry name" value="YQAJ VIRAL RECOMBINASE DOMAIN-CONTAINING PROTEIN"/>
    <property type="match status" value="1"/>
</dbReference>
<dbReference type="AlphaFoldDB" id="A0A0A9YDP4"/>
<name>A0A0A9YDP4_LYGHE</name>
<accession>A0A0A9YDP4</accession>
<gene>
    <name evidence="3" type="primary">exo_0</name>
    <name evidence="3" type="ORF">CM83_43636</name>
</gene>
<reference evidence="3" key="2">
    <citation type="submission" date="2014-07" db="EMBL/GenBank/DDBJ databases">
        <authorList>
            <person name="Hull J."/>
        </authorList>
    </citation>
    <scope>NUCLEOTIDE SEQUENCE</scope>
</reference>
<keyword evidence="1" id="KW-1133">Transmembrane helix</keyword>
<dbReference type="InterPro" id="IPR011335">
    <property type="entry name" value="Restrct_endonuc-II-like"/>
</dbReference>
<dbReference type="Gene3D" id="3.90.320.10">
    <property type="match status" value="1"/>
</dbReference>
<sequence length="128" mass="14963">MRYGTNHEKDAISSLATNLGMHINDCGIFVHSKYGFLAANPDGIVGEDRIVEVKCPKTFLPFFRTFLFVFLYTKIYYMSCIYKESLNYINNLYIFLSNDIDGRTKLPYGALFLRTYVLTYLLNMHQHY</sequence>
<keyword evidence="1" id="KW-0472">Membrane</keyword>
<feature type="transmembrane region" description="Helical" evidence="1">
    <location>
        <begin position="59"/>
        <end position="77"/>
    </location>
</feature>
<evidence type="ECO:0000256" key="1">
    <source>
        <dbReference type="SAM" id="Phobius"/>
    </source>
</evidence>
<keyword evidence="3" id="KW-0269">Exonuclease</keyword>
<dbReference type="Pfam" id="PF09588">
    <property type="entry name" value="YqaJ"/>
    <property type="match status" value="1"/>
</dbReference>
<evidence type="ECO:0000259" key="2">
    <source>
        <dbReference type="Pfam" id="PF09588"/>
    </source>
</evidence>
<dbReference type="GO" id="GO:0006281">
    <property type="term" value="P:DNA repair"/>
    <property type="evidence" value="ECO:0007669"/>
    <property type="project" value="UniProtKB-ARBA"/>
</dbReference>
<keyword evidence="3" id="KW-0378">Hydrolase</keyword>
<dbReference type="InterPro" id="IPR019080">
    <property type="entry name" value="YqaJ_viral_recombinase"/>
</dbReference>
<dbReference type="InterPro" id="IPR051703">
    <property type="entry name" value="NF-kappa-B_Signaling_Reg"/>
</dbReference>
<proteinExistence type="predicted"/>